<comment type="caution">
    <text evidence="2">The sequence shown here is derived from an EMBL/GenBank/DDBJ whole genome shotgun (WGS) entry which is preliminary data.</text>
</comment>
<feature type="transmembrane region" description="Helical" evidence="1">
    <location>
        <begin position="74"/>
        <end position="94"/>
    </location>
</feature>
<keyword evidence="1" id="KW-0472">Membrane</keyword>
<evidence type="ECO:0000256" key="1">
    <source>
        <dbReference type="SAM" id="Phobius"/>
    </source>
</evidence>
<keyword evidence="3" id="KW-1185">Reference proteome</keyword>
<dbReference type="AlphaFoldDB" id="A0A0C2BSQ3"/>
<keyword evidence="1" id="KW-0812">Transmembrane</keyword>
<dbReference type="PANTHER" id="PTHR38446">
    <property type="entry name" value="BLL0914 PROTEIN"/>
    <property type="match status" value="1"/>
</dbReference>
<sequence length="119" mass="12479">MLLVAKILAGLVLAIHVYIVLLETVLFKTRGRKVFGLRKEQVATLAPAMSNQGCYNGFLAAALAVGFLHPDAAVGHAFTVFGLACVAVAGIWGALTVQMRILYVQTVPAALALGALFLA</sequence>
<dbReference type="InterPro" id="IPR009732">
    <property type="entry name" value="DUF1304"/>
</dbReference>
<protein>
    <submittedName>
        <fullName evidence="2">Membrane protein</fullName>
    </submittedName>
</protein>
<dbReference type="Pfam" id="PF06993">
    <property type="entry name" value="DUF1304"/>
    <property type="match status" value="1"/>
</dbReference>
<dbReference type="Proteomes" id="UP000031572">
    <property type="component" value="Unassembled WGS sequence"/>
</dbReference>
<dbReference type="EMBL" id="JWJG01000028">
    <property type="protein sequence ID" value="KIF83094.1"/>
    <property type="molecule type" value="Genomic_DNA"/>
</dbReference>
<proteinExistence type="predicted"/>
<dbReference type="RefSeq" id="WP_040041724.1">
    <property type="nucleotide sequence ID" value="NZ_JWJG01000028.1"/>
</dbReference>
<accession>A0A0C2BSQ3</accession>
<evidence type="ECO:0000313" key="2">
    <source>
        <dbReference type="EMBL" id="KIF83094.1"/>
    </source>
</evidence>
<feature type="transmembrane region" description="Helical" evidence="1">
    <location>
        <begin position="101"/>
        <end position="118"/>
    </location>
</feature>
<gene>
    <name evidence="2" type="ORF">TSA66_23245</name>
</gene>
<dbReference type="OrthoDB" id="9803832at2"/>
<keyword evidence="1" id="KW-1133">Transmembrane helix</keyword>
<feature type="transmembrane region" description="Helical" evidence="1">
    <location>
        <begin position="6"/>
        <end position="27"/>
    </location>
</feature>
<name>A0A0C2BSQ3_9BURK</name>
<evidence type="ECO:0000313" key="3">
    <source>
        <dbReference type="Proteomes" id="UP000031572"/>
    </source>
</evidence>
<reference evidence="2 3" key="1">
    <citation type="submission" date="2014-12" db="EMBL/GenBank/DDBJ databases">
        <title>Denitrispirillum autotrophicum gen. nov., sp. nov., Denitrifying, Facultatively Autotrophic Bacteria Isolated from Rice Paddy Soil.</title>
        <authorList>
            <person name="Ishii S."/>
            <person name="Ashida N."/>
            <person name="Ohno H."/>
            <person name="Otsuka S."/>
            <person name="Yokota A."/>
            <person name="Senoo K."/>
        </authorList>
    </citation>
    <scope>NUCLEOTIDE SEQUENCE [LARGE SCALE GENOMIC DNA]</scope>
    <source>
        <strain evidence="2 3">TSA66</strain>
    </source>
</reference>
<organism evidence="2 3">
    <name type="scientific">Noviherbaspirillum autotrophicum</name>
    <dbReference type="NCBI Taxonomy" id="709839"/>
    <lineage>
        <taxon>Bacteria</taxon>
        <taxon>Pseudomonadati</taxon>
        <taxon>Pseudomonadota</taxon>
        <taxon>Betaproteobacteria</taxon>
        <taxon>Burkholderiales</taxon>
        <taxon>Oxalobacteraceae</taxon>
        <taxon>Noviherbaspirillum</taxon>
    </lineage>
</organism>
<dbReference type="PANTHER" id="PTHR38446:SF1">
    <property type="entry name" value="BLL0914 PROTEIN"/>
    <property type="match status" value="1"/>
</dbReference>